<feature type="transmembrane region" description="Helical" evidence="8">
    <location>
        <begin position="134"/>
        <end position="154"/>
    </location>
</feature>
<evidence type="ECO:0000256" key="5">
    <source>
        <dbReference type="ARBA" id="ARBA00022989"/>
    </source>
</evidence>
<dbReference type="GO" id="GO:0044038">
    <property type="term" value="P:cell wall macromolecule biosynthetic process"/>
    <property type="evidence" value="ECO:0007669"/>
    <property type="project" value="TreeGrafter"/>
</dbReference>
<feature type="transmembrane region" description="Helical" evidence="8">
    <location>
        <begin position="242"/>
        <end position="261"/>
    </location>
</feature>
<comment type="cofactor">
    <cofactor evidence="7">
        <name>Mg(2+)</name>
        <dbReference type="ChEBI" id="CHEBI:18420"/>
    </cofactor>
</comment>
<evidence type="ECO:0000313" key="9">
    <source>
        <dbReference type="EMBL" id="ANN79926.1"/>
    </source>
</evidence>
<dbReference type="GO" id="GO:0005886">
    <property type="term" value="C:plasma membrane"/>
    <property type="evidence" value="ECO:0007669"/>
    <property type="project" value="UniProtKB-SubCell"/>
</dbReference>
<feature type="transmembrane region" description="Helical" evidence="8">
    <location>
        <begin position="332"/>
        <end position="350"/>
    </location>
</feature>
<feature type="transmembrane region" description="Helical" evidence="8">
    <location>
        <begin position="309"/>
        <end position="326"/>
    </location>
</feature>
<feature type="binding site" evidence="7">
    <location>
        <position position="216"/>
    </location>
    <ligand>
        <name>Mg(2+)</name>
        <dbReference type="ChEBI" id="CHEBI:18420"/>
    </ligand>
</feature>
<dbReference type="KEGG" id="bfz:BAU07_24915"/>
<keyword evidence="7" id="KW-0479">Metal-binding</keyword>
<feature type="transmembrane region" description="Helical" evidence="8">
    <location>
        <begin position="217"/>
        <end position="236"/>
    </location>
</feature>
<dbReference type="CDD" id="cd06912">
    <property type="entry name" value="GT_MraY_like"/>
    <property type="match status" value="1"/>
</dbReference>
<feature type="transmembrane region" description="Helical" evidence="8">
    <location>
        <begin position="71"/>
        <end position="90"/>
    </location>
</feature>
<accession>A0A193GKI5</accession>
<dbReference type="GO" id="GO:0071555">
    <property type="term" value="P:cell wall organization"/>
    <property type="evidence" value="ECO:0007669"/>
    <property type="project" value="TreeGrafter"/>
</dbReference>
<feature type="transmembrane region" description="Helical" evidence="8">
    <location>
        <begin position="161"/>
        <end position="181"/>
    </location>
</feature>
<dbReference type="OrthoDB" id="9783652at2"/>
<proteinExistence type="predicted"/>
<feature type="transmembrane region" description="Helical" evidence="8">
    <location>
        <begin position="6"/>
        <end position="24"/>
    </location>
</feature>
<evidence type="ECO:0000313" key="10">
    <source>
        <dbReference type="Proteomes" id="UP000091926"/>
    </source>
</evidence>
<sequence>MLYVSIAFIASTIFTLLTLRYGHLHARYTSDTDMTGVQKYHVRPVPRVGGIALVVGMLFVCGAAAWREPGLLKSLLLLLLASTPAFLGGLAEDLSKRVRASVRLLLAMLAGALGYYLLGAAVVRLDIVGVDWLLQFWVISLVCTMIAVGGAANAINIIDGYNGLAAVVSVMILAGMAYVSYYLGDRLLLVAAVGMMGAIGGFLIWNYPRGLIFLGDGGAYFIGFMIGELSVLMLFRHPNVSAWFPLLLCIYPVFETLFSIYRKRWLRGRSPGMPDGVHLHMLVYKRLVRWAIGSSLARHKTQRNAMTSPYLWVLSSLAVIPAVLFWQYEYVLMGFVALFSIVYLALYRTLVRFASPRWLMVKKEADGD</sequence>
<feature type="transmembrane region" description="Helical" evidence="8">
    <location>
        <begin position="187"/>
        <end position="205"/>
    </location>
</feature>
<dbReference type="AlphaFoldDB" id="A0A193GKI5"/>
<dbReference type="STRING" id="463014.BAU07_24915"/>
<gene>
    <name evidence="9" type="ORF">BAU07_24915</name>
</gene>
<dbReference type="PANTHER" id="PTHR22926">
    <property type="entry name" value="PHOSPHO-N-ACETYLMURAMOYL-PENTAPEPTIDE-TRANSFERASE"/>
    <property type="match status" value="1"/>
</dbReference>
<dbReference type="GO" id="GO:0016780">
    <property type="term" value="F:phosphotransferase activity, for other substituted phosphate groups"/>
    <property type="evidence" value="ECO:0007669"/>
    <property type="project" value="InterPro"/>
</dbReference>
<dbReference type="GO" id="GO:0046872">
    <property type="term" value="F:metal ion binding"/>
    <property type="evidence" value="ECO:0007669"/>
    <property type="project" value="UniProtKB-KW"/>
</dbReference>
<dbReference type="EMBL" id="CP016172">
    <property type="protein sequence ID" value="ANN79926.1"/>
    <property type="molecule type" value="Genomic_DNA"/>
</dbReference>
<dbReference type="PANTHER" id="PTHR22926:SF3">
    <property type="entry name" value="UNDECAPRENYL-PHOSPHATE ALPHA-N-ACETYLGLUCOSAMINYL 1-PHOSPHATE TRANSFERASE"/>
    <property type="match status" value="1"/>
</dbReference>
<evidence type="ECO:0000256" key="6">
    <source>
        <dbReference type="ARBA" id="ARBA00023136"/>
    </source>
</evidence>
<comment type="subcellular location">
    <subcellularLocation>
        <location evidence="1">Cell membrane</location>
        <topology evidence="1">Multi-pass membrane protein</topology>
    </subcellularLocation>
</comment>
<evidence type="ECO:0000256" key="1">
    <source>
        <dbReference type="ARBA" id="ARBA00004651"/>
    </source>
</evidence>
<protein>
    <submittedName>
        <fullName evidence="9">Glycosyl transferase</fullName>
    </submittedName>
</protein>
<name>A0A193GKI5_9BORD</name>
<keyword evidence="2" id="KW-1003">Cell membrane</keyword>
<keyword evidence="3 9" id="KW-0808">Transferase</keyword>
<evidence type="ECO:0000256" key="3">
    <source>
        <dbReference type="ARBA" id="ARBA00022679"/>
    </source>
</evidence>
<dbReference type="GO" id="GO:0009103">
    <property type="term" value="P:lipopolysaccharide biosynthetic process"/>
    <property type="evidence" value="ECO:0007669"/>
    <property type="project" value="TreeGrafter"/>
</dbReference>
<keyword evidence="7" id="KW-0460">Magnesium</keyword>
<dbReference type="Pfam" id="PF00953">
    <property type="entry name" value="Glycos_transf_4"/>
    <property type="match status" value="1"/>
</dbReference>
<dbReference type="RefSeq" id="WP_066663849.1">
    <property type="nucleotide sequence ID" value="NZ_CBCSCL010000003.1"/>
</dbReference>
<evidence type="ECO:0000256" key="8">
    <source>
        <dbReference type="SAM" id="Phobius"/>
    </source>
</evidence>
<feature type="transmembrane region" description="Helical" evidence="8">
    <location>
        <begin position="102"/>
        <end position="122"/>
    </location>
</feature>
<keyword evidence="6 8" id="KW-0472">Membrane</keyword>
<keyword evidence="5 8" id="KW-1133">Transmembrane helix</keyword>
<dbReference type="InterPro" id="IPR000715">
    <property type="entry name" value="Glycosyl_transferase_4"/>
</dbReference>
<evidence type="ECO:0000256" key="4">
    <source>
        <dbReference type="ARBA" id="ARBA00022692"/>
    </source>
</evidence>
<reference evidence="9 10" key="1">
    <citation type="submission" date="2016-06" db="EMBL/GenBank/DDBJ databases">
        <title>Complete genome sequences of Bordetella bronchialis and Bordetella flabilis.</title>
        <authorList>
            <person name="LiPuma J.J."/>
            <person name="Spilker T."/>
        </authorList>
    </citation>
    <scope>NUCLEOTIDE SEQUENCE [LARGE SCALE GENOMIC DNA]</scope>
    <source>
        <strain evidence="9 10">AU10664</strain>
    </source>
</reference>
<evidence type="ECO:0000256" key="2">
    <source>
        <dbReference type="ARBA" id="ARBA00022475"/>
    </source>
</evidence>
<organism evidence="9 10">
    <name type="scientific">Bordetella flabilis</name>
    <dbReference type="NCBI Taxonomy" id="463014"/>
    <lineage>
        <taxon>Bacteria</taxon>
        <taxon>Pseudomonadati</taxon>
        <taxon>Pseudomonadota</taxon>
        <taxon>Betaproteobacteria</taxon>
        <taxon>Burkholderiales</taxon>
        <taxon>Alcaligenaceae</taxon>
        <taxon>Bordetella</taxon>
    </lineage>
</organism>
<dbReference type="Proteomes" id="UP000091926">
    <property type="component" value="Chromosome"/>
</dbReference>
<keyword evidence="10" id="KW-1185">Reference proteome</keyword>
<feature type="transmembrane region" description="Helical" evidence="8">
    <location>
        <begin position="45"/>
        <end position="65"/>
    </location>
</feature>
<evidence type="ECO:0000256" key="7">
    <source>
        <dbReference type="PIRSR" id="PIRSR600715-1"/>
    </source>
</evidence>
<keyword evidence="4 8" id="KW-0812">Transmembrane</keyword>
<feature type="binding site" evidence="7">
    <location>
        <position position="156"/>
    </location>
    <ligand>
        <name>Mg(2+)</name>
        <dbReference type="ChEBI" id="CHEBI:18420"/>
    </ligand>
</feature>